<keyword evidence="3" id="KW-1185">Reference proteome</keyword>
<evidence type="ECO:0008006" key="4">
    <source>
        <dbReference type="Google" id="ProtNLM"/>
    </source>
</evidence>
<comment type="caution">
    <text evidence="2">The sequence shown here is derived from an EMBL/GenBank/DDBJ whole genome shotgun (WGS) entry which is preliminary data.</text>
</comment>
<dbReference type="RefSeq" id="WP_100788486.1">
    <property type="nucleotide sequence ID" value="NZ_NPDU01000110.1"/>
</dbReference>
<name>A0ABX4NV34_9LEPT</name>
<organism evidence="2 3">
    <name type="scientific">Leptospira adleri</name>
    <dbReference type="NCBI Taxonomy" id="2023186"/>
    <lineage>
        <taxon>Bacteria</taxon>
        <taxon>Pseudomonadati</taxon>
        <taxon>Spirochaetota</taxon>
        <taxon>Spirochaetia</taxon>
        <taxon>Leptospirales</taxon>
        <taxon>Leptospiraceae</taxon>
        <taxon>Leptospira</taxon>
    </lineage>
</organism>
<evidence type="ECO:0000256" key="1">
    <source>
        <dbReference type="SAM" id="MobiDB-lite"/>
    </source>
</evidence>
<dbReference type="EMBL" id="NPDU01000110">
    <property type="protein sequence ID" value="PJZ59620.1"/>
    <property type="molecule type" value="Genomic_DNA"/>
</dbReference>
<proteinExistence type="predicted"/>
<dbReference type="Proteomes" id="UP000232149">
    <property type="component" value="Unassembled WGS sequence"/>
</dbReference>
<protein>
    <recommendedName>
        <fullName evidence="4">Lipoprotein</fullName>
    </recommendedName>
</protein>
<feature type="compositionally biased region" description="Polar residues" evidence="1">
    <location>
        <begin position="91"/>
        <end position="101"/>
    </location>
</feature>
<dbReference type="NCBIfam" id="NF033169">
    <property type="entry name" value="lipo_LIC10494"/>
    <property type="match status" value="1"/>
</dbReference>
<evidence type="ECO:0000313" key="2">
    <source>
        <dbReference type="EMBL" id="PJZ59620.1"/>
    </source>
</evidence>
<feature type="region of interest" description="Disordered" evidence="1">
    <location>
        <begin position="91"/>
        <end position="117"/>
    </location>
</feature>
<evidence type="ECO:0000313" key="3">
    <source>
        <dbReference type="Proteomes" id="UP000232149"/>
    </source>
</evidence>
<sequence length="242" mass="26951">MKNTLILISLFICTLQNDCTMLSRSARSAEKAEKVKANYQIGYLENRDFKFDPFRVKNFISLLKFEIIRGGNGIVEEGSEPEISKPNLVAQAQTPTATQNPEAKENPVSPTVNLPSAGTAAAEMIKPASPIPAADNNSKDTKKILSETEIKNLASKMNFDYYLQGSFGISDNGSILEKNFTTLIFIDVHDKSGKLLRTVAFSQESKNFSEAEDLKQASLHLAERIVKKQENQENKAWWKFGL</sequence>
<accession>A0ABX4NV34</accession>
<gene>
    <name evidence="2" type="ORF">CH376_22740</name>
</gene>
<reference evidence="2 3" key="1">
    <citation type="submission" date="2017-07" db="EMBL/GenBank/DDBJ databases">
        <title>Leptospira spp. isolated from tropical soils.</title>
        <authorList>
            <person name="Thibeaux R."/>
            <person name="Iraola G."/>
            <person name="Ferres I."/>
            <person name="Bierque E."/>
            <person name="Girault D."/>
            <person name="Soupe-Gilbert M.-E."/>
            <person name="Picardeau M."/>
            <person name="Goarant C."/>
        </authorList>
    </citation>
    <scope>NUCLEOTIDE SEQUENCE [LARGE SCALE GENOMIC DNA]</scope>
    <source>
        <strain evidence="2 3">FH2-B-D1</strain>
    </source>
</reference>